<feature type="signal peptide" evidence="1">
    <location>
        <begin position="1"/>
        <end position="23"/>
    </location>
</feature>
<keyword evidence="1" id="KW-0732">Signal</keyword>
<comment type="caution">
    <text evidence="2">The sequence shown here is derived from an EMBL/GenBank/DDBJ whole genome shotgun (WGS) entry which is preliminary data.</text>
</comment>
<dbReference type="PROSITE" id="PS51257">
    <property type="entry name" value="PROKAR_LIPOPROTEIN"/>
    <property type="match status" value="1"/>
</dbReference>
<dbReference type="Proteomes" id="UP000565455">
    <property type="component" value="Unassembled WGS sequence"/>
</dbReference>
<feature type="chain" id="PRO_5047485339" description="Lipoprotein" evidence="1">
    <location>
        <begin position="24"/>
        <end position="101"/>
    </location>
</feature>
<dbReference type="EMBL" id="JACJIM010000003">
    <property type="protein sequence ID" value="MBA9063096.1"/>
    <property type="molecule type" value="Genomic_DNA"/>
</dbReference>
<reference evidence="2 3" key="1">
    <citation type="submission" date="2020-08" db="EMBL/GenBank/DDBJ databases">
        <title>Genomic Encyclopedia of Type Strains, Phase IV (KMG-IV): sequencing the most valuable type-strain genomes for metagenomic binning, comparative biology and taxonomic classification.</title>
        <authorList>
            <person name="Goeker M."/>
        </authorList>
    </citation>
    <scope>NUCLEOTIDE SEQUENCE [LARGE SCALE GENOMIC DNA]</scope>
    <source>
        <strain evidence="2 3">DSM 5686</strain>
    </source>
</reference>
<gene>
    <name evidence="2" type="ORF">GGQ91_002484</name>
</gene>
<sequence>MMRRALLLAATLVLAGCSDSDVARQTVEPYGFTDIAIGGYTPFGCADSDSFHTSFTARGVNGACVQGVVCSGAFKGATLRVTGPSNACPVRGPVAPQSGAR</sequence>
<name>A0ABR6DAJ1_9HYPH</name>
<organism evidence="2 3">
    <name type="scientific">Methylobacterium fujisawaense</name>
    <dbReference type="NCBI Taxonomy" id="107400"/>
    <lineage>
        <taxon>Bacteria</taxon>
        <taxon>Pseudomonadati</taxon>
        <taxon>Pseudomonadota</taxon>
        <taxon>Alphaproteobacteria</taxon>
        <taxon>Hyphomicrobiales</taxon>
        <taxon>Methylobacteriaceae</taxon>
        <taxon>Methylobacterium</taxon>
    </lineage>
</organism>
<evidence type="ECO:0008006" key="4">
    <source>
        <dbReference type="Google" id="ProtNLM"/>
    </source>
</evidence>
<protein>
    <recommendedName>
        <fullName evidence="4">Lipoprotein</fullName>
    </recommendedName>
</protein>
<evidence type="ECO:0000256" key="1">
    <source>
        <dbReference type="SAM" id="SignalP"/>
    </source>
</evidence>
<dbReference type="RefSeq" id="WP_182592036.1">
    <property type="nucleotide sequence ID" value="NZ_JACJIM010000003.1"/>
</dbReference>
<accession>A0ABR6DAJ1</accession>
<evidence type="ECO:0000313" key="3">
    <source>
        <dbReference type="Proteomes" id="UP000565455"/>
    </source>
</evidence>
<evidence type="ECO:0000313" key="2">
    <source>
        <dbReference type="EMBL" id="MBA9063096.1"/>
    </source>
</evidence>
<proteinExistence type="predicted"/>
<keyword evidence="3" id="KW-1185">Reference proteome</keyword>
<dbReference type="GeneID" id="96604187"/>